<accession>A0A382QXV2</accession>
<name>A0A382QXV2_9ZZZZ</name>
<dbReference type="SUPFAM" id="SSF53335">
    <property type="entry name" value="S-adenosyl-L-methionine-dependent methyltransferases"/>
    <property type="match status" value="1"/>
</dbReference>
<feature type="non-terminal residue" evidence="3">
    <location>
        <position position="239"/>
    </location>
</feature>
<dbReference type="GO" id="GO:0016126">
    <property type="term" value="P:sterol biosynthetic process"/>
    <property type="evidence" value="ECO:0007669"/>
    <property type="project" value="TreeGrafter"/>
</dbReference>
<dbReference type="GO" id="GO:0005783">
    <property type="term" value="C:endoplasmic reticulum"/>
    <property type="evidence" value="ECO:0007669"/>
    <property type="project" value="TreeGrafter"/>
</dbReference>
<gene>
    <name evidence="3" type="ORF">METZ01_LOCUS342015</name>
</gene>
<evidence type="ECO:0000313" key="3">
    <source>
        <dbReference type="EMBL" id="SVC89161.1"/>
    </source>
</evidence>
<proteinExistence type="predicted"/>
<feature type="non-terminal residue" evidence="3">
    <location>
        <position position="1"/>
    </location>
</feature>
<sequence length="239" mass="27158">MTQWDIEDITPALRDSPPDRRNQVWRNWYDRLVSQLDDSDYRFMNYGYLGLESPKLEPSDEANRIFIELYQVTLGDTSLTDKDVLDISSGLGGGAYWISRVCQPSSLVGMDFSPEVVRLCNKWYGGQHNLRFVVGDAEALPFPDNSFDVIYNVEASHCYANYDVFLREVFRVLKAGGVFCWSDFQSRTSMGKIETDFENCGFEIVSLDDITDGVLRSLDSVHKAISEGKLDGKQIIWGS</sequence>
<feature type="domain" description="Methyltransferase type 11" evidence="2">
    <location>
        <begin position="85"/>
        <end position="180"/>
    </location>
</feature>
<reference evidence="3" key="1">
    <citation type="submission" date="2018-05" db="EMBL/GenBank/DDBJ databases">
        <authorList>
            <person name="Lanie J.A."/>
            <person name="Ng W.-L."/>
            <person name="Kazmierczak K.M."/>
            <person name="Andrzejewski T.M."/>
            <person name="Davidsen T.M."/>
            <person name="Wayne K.J."/>
            <person name="Tettelin H."/>
            <person name="Glass J.I."/>
            <person name="Rusch D."/>
            <person name="Podicherti R."/>
            <person name="Tsui H.-C.T."/>
            <person name="Winkler M.E."/>
        </authorList>
    </citation>
    <scope>NUCLEOTIDE SEQUENCE</scope>
</reference>
<organism evidence="3">
    <name type="scientific">marine metagenome</name>
    <dbReference type="NCBI Taxonomy" id="408172"/>
    <lineage>
        <taxon>unclassified sequences</taxon>
        <taxon>metagenomes</taxon>
        <taxon>ecological metagenomes</taxon>
    </lineage>
</organism>
<dbReference type="InterPro" id="IPR029063">
    <property type="entry name" value="SAM-dependent_MTases_sf"/>
</dbReference>
<dbReference type="PANTHER" id="PTHR44068">
    <property type="entry name" value="ZGC:194242"/>
    <property type="match status" value="1"/>
</dbReference>
<dbReference type="EMBL" id="UINC01117021">
    <property type="protein sequence ID" value="SVC89161.1"/>
    <property type="molecule type" value="Genomic_DNA"/>
</dbReference>
<dbReference type="InterPro" id="IPR050447">
    <property type="entry name" value="Erg6_SMT_methyltransf"/>
</dbReference>
<evidence type="ECO:0000259" key="2">
    <source>
        <dbReference type="Pfam" id="PF08241"/>
    </source>
</evidence>
<dbReference type="CDD" id="cd02440">
    <property type="entry name" value="AdoMet_MTases"/>
    <property type="match status" value="1"/>
</dbReference>
<protein>
    <recommendedName>
        <fullName evidence="2">Methyltransferase type 11 domain-containing protein</fullName>
    </recommendedName>
</protein>
<dbReference type="GO" id="GO:0003838">
    <property type="term" value="F:sterol 24-C-methyltransferase activity"/>
    <property type="evidence" value="ECO:0007669"/>
    <property type="project" value="TreeGrafter"/>
</dbReference>
<evidence type="ECO:0000256" key="1">
    <source>
        <dbReference type="ARBA" id="ARBA00022679"/>
    </source>
</evidence>
<dbReference type="PANTHER" id="PTHR44068:SF1">
    <property type="entry name" value="HYPOTHETICAL LOC100005854"/>
    <property type="match status" value="1"/>
</dbReference>
<dbReference type="Pfam" id="PF08241">
    <property type="entry name" value="Methyltransf_11"/>
    <property type="match status" value="1"/>
</dbReference>
<dbReference type="Gene3D" id="3.40.50.150">
    <property type="entry name" value="Vaccinia Virus protein VP39"/>
    <property type="match status" value="1"/>
</dbReference>
<dbReference type="InterPro" id="IPR013216">
    <property type="entry name" value="Methyltransf_11"/>
</dbReference>
<dbReference type="AlphaFoldDB" id="A0A382QXV2"/>
<keyword evidence="1" id="KW-0808">Transferase</keyword>